<name>A0ABV1B818_9FIRM</name>
<evidence type="ECO:0000256" key="1">
    <source>
        <dbReference type="SAM" id="Phobius"/>
    </source>
</evidence>
<comment type="caution">
    <text evidence="2">The sequence shown here is derived from an EMBL/GenBank/DDBJ whole genome shotgun (WGS) entry which is preliminary data.</text>
</comment>
<gene>
    <name evidence="2" type="ORF">WMO25_15955</name>
</gene>
<organism evidence="2 3">
    <name type="scientific">Coprococcus intestinihominis</name>
    <dbReference type="NCBI Taxonomy" id="3133154"/>
    <lineage>
        <taxon>Bacteria</taxon>
        <taxon>Bacillati</taxon>
        <taxon>Bacillota</taxon>
        <taxon>Clostridia</taxon>
        <taxon>Lachnospirales</taxon>
        <taxon>Lachnospiraceae</taxon>
        <taxon>Coprococcus</taxon>
    </lineage>
</organism>
<accession>A0ABV1B818</accession>
<evidence type="ECO:0000313" key="2">
    <source>
        <dbReference type="EMBL" id="MEQ2366559.1"/>
    </source>
</evidence>
<reference evidence="2 3" key="1">
    <citation type="submission" date="2024-03" db="EMBL/GenBank/DDBJ databases">
        <title>Human intestinal bacterial collection.</title>
        <authorList>
            <person name="Pauvert C."/>
            <person name="Hitch T.C.A."/>
            <person name="Clavel T."/>
        </authorList>
    </citation>
    <scope>NUCLEOTIDE SEQUENCE [LARGE SCALE GENOMIC DNA]</scope>
    <source>
        <strain evidence="2 3">CLA-AA-H190</strain>
    </source>
</reference>
<keyword evidence="1" id="KW-1133">Transmembrane helix</keyword>
<protein>
    <submittedName>
        <fullName evidence="2">Uncharacterized protein</fullName>
    </submittedName>
</protein>
<sequence>MFCLKLIGKILLIPVWFILIIVGILVKLVVNMVSIAKSFVVLGLVALAIGTIICYQDWVQVVFLFCLIVSAFLVLYVSVFIDAAIDLAREKLVRILLA</sequence>
<feature type="transmembrane region" description="Helical" evidence="1">
    <location>
        <begin position="38"/>
        <end position="55"/>
    </location>
</feature>
<dbReference type="RefSeq" id="WP_349086147.1">
    <property type="nucleotide sequence ID" value="NZ_JBBMEK010000296.1"/>
</dbReference>
<keyword evidence="1" id="KW-0472">Membrane</keyword>
<evidence type="ECO:0000313" key="3">
    <source>
        <dbReference type="Proteomes" id="UP001469749"/>
    </source>
</evidence>
<dbReference type="Proteomes" id="UP001469749">
    <property type="component" value="Unassembled WGS sequence"/>
</dbReference>
<feature type="transmembrane region" description="Helical" evidence="1">
    <location>
        <begin position="61"/>
        <end position="85"/>
    </location>
</feature>
<dbReference type="EMBL" id="JBBMEK010000296">
    <property type="protein sequence ID" value="MEQ2366559.1"/>
    <property type="molecule type" value="Genomic_DNA"/>
</dbReference>
<keyword evidence="1" id="KW-0812">Transmembrane</keyword>
<keyword evidence="3" id="KW-1185">Reference proteome</keyword>
<feature type="transmembrane region" description="Helical" evidence="1">
    <location>
        <begin position="6"/>
        <end position="26"/>
    </location>
</feature>
<proteinExistence type="predicted"/>